<sequence length="564" mass="60597">MFHRTKTTFVLLAFVYSAVLCAPVAEFNEQVGFSANGPAGGSATAGSNAHIQPKAILNALQQAARPGVDESVTTAEEDPQSASASSSYMPATPSTVAQEPTTSVAEQAQVTPTAVTSTSSASSSSLASSSTSSHVETTSSAPVSTTSSVPNPSLTALGGPRQTQMVMGYYPDWAVDSYPPEKIDFDQYDWVDFAFAEPGSDQGLYWDDDKRSPELLKRLTTAAHEKGSKVKLSIGGWAGSRFFSSAVSEEQARQRFVDAILRIYREVGLDGIDIDWEYPAKKGETGNEVSATDSANFLAFLRLLRKTLPAVAKISAATQSFPFASPEGLPMTNVTEFADELDWIVLMNYDVWGSSADKPGPNAPFLNYCGNSTQPEASALAGFKAWTAAGFPASKIVLGVPSYGYISRSNAQTLRQRSQHERKRHSSRRMQASRKVTRDDGLGVVHVVSEDGGDQVQFRDLVKQGVLVQSGPTSGIAHPNFVGGGGFLRQWDWCSQTPFLVSTQGQGQVISYDDPESLRMKSEFVKQTGMLGVNMFDVHGDSDNSDLTNAIMLGLGLDKKIRSD</sequence>
<evidence type="ECO:0000313" key="1">
    <source>
        <dbReference type="EMBL" id="KAG9219003.1"/>
    </source>
</evidence>
<reference evidence="1 2" key="1">
    <citation type="journal article" date="2021" name="Appl. Environ. Microbiol.">
        <title>Genetic linkage and physical mapping for an oyster mushroom Pleurotus cornucopiae and QTL analysis for the trait cap color.</title>
        <authorList>
            <person name="Zhang Y."/>
            <person name="Gao W."/>
            <person name="Sonnenberg A."/>
            <person name="Chen Q."/>
            <person name="Zhang J."/>
            <person name="Huang C."/>
        </authorList>
    </citation>
    <scope>NUCLEOTIDE SEQUENCE [LARGE SCALE GENOMIC DNA]</scope>
    <source>
        <strain evidence="1">CCMSSC00406</strain>
    </source>
</reference>
<accession>A0ACB7IN53</accession>
<dbReference type="Proteomes" id="UP000824881">
    <property type="component" value="Unassembled WGS sequence"/>
</dbReference>
<evidence type="ECO:0000313" key="2">
    <source>
        <dbReference type="Proteomes" id="UP000824881"/>
    </source>
</evidence>
<gene>
    <name evidence="1" type="ORF">CCMSSC00406_0001413</name>
</gene>
<proteinExistence type="predicted"/>
<protein>
    <submittedName>
        <fullName evidence="1">Uncharacterized protein</fullName>
    </submittedName>
</protein>
<dbReference type="EMBL" id="WQMT02000009">
    <property type="protein sequence ID" value="KAG9219003.1"/>
    <property type="molecule type" value="Genomic_DNA"/>
</dbReference>
<comment type="caution">
    <text evidence="1">The sequence shown here is derived from an EMBL/GenBank/DDBJ whole genome shotgun (WGS) entry which is preliminary data.</text>
</comment>
<name>A0ACB7IN53_PLECO</name>
<keyword evidence="2" id="KW-1185">Reference proteome</keyword>
<organism evidence="1 2">
    <name type="scientific">Pleurotus cornucopiae</name>
    <name type="common">Cornucopia mushroom</name>
    <dbReference type="NCBI Taxonomy" id="5321"/>
    <lineage>
        <taxon>Eukaryota</taxon>
        <taxon>Fungi</taxon>
        <taxon>Dikarya</taxon>
        <taxon>Basidiomycota</taxon>
        <taxon>Agaricomycotina</taxon>
        <taxon>Agaricomycetes</taxon>
        <taxon>Agaricomycetidae</taxon>
        <taxon>Agaricales</taxon>
        <taxon>Pleurotineae</taxon>
        <taxon>Pleurotaceae</taxon>
        <taxon>Pleurotus</taxon>
    </lineage>
</organism>